<reference evidence="3" key="1">
    <citation type="submission" date="2017-02" db="EMBL/GenBank/DDBJ databases">
        <title>Comparative genomics and description of representatives of a novel lineage of planctomycetes thriving in anoxic sediments.</title>
        <authorList>
            <person name="Spring S."/>
            <person name="Bunk B."/>
            <person name="Sproer C."/>
        </authorList>
    </citation>
    <scope>NUCLEOTIDE SEQUENCE [LARGE SCALE GENOMIC DNA]</scope>
    <source>
        <strain evidence="3">SM-Chi-D1</strain>
    </source>
</reference>
<evidence type="ECO:0000256" key="1">
    <source>
        <dbReference type="SAM" id="Phobius"/>
    </source>
</evidence>
<gene>
    <name evidence="2" type="ORF">SMSP2_02501</name>
</gene>
<keyword evidence="1" id="KW-0812">Transmembrane</keyword>
<accession>A0A1Q2MHF3</accession>
<dbReference type="STRING" id="1851148.SMSP2_02501"/>
<evidence type="ECO:0000313" key="2">
    <source>
        <dbReference type="EMBL" id="AQQ72120.1"/>
    </source>
</evidence>
<proteinExistence type="predicted"/>
<dbReference type="Proteomes" id="UP000188181">
    <property type="component" value="Chromosome"/>
</dbReference>
<keyword evidence="1" id="KW-0472">Membrane</keyword>
<dbReference type="AlphaFoldDB" id="A0A1Q2MHF3"/>
<dbReference type="KEGG" id="pbas:SMSP2_02501"/>
<protein>
    <submittedName>
        <fullName evidence="2">Uncharacterized protein</fullName>
    </submittedName>
</protein>
<keyword evidence="3" id="KW-1185">Reference proteome</keyword>
<name>A0A1Q2MHF3_9BACT</name>
<organism evidence="2 3">
    <name type="scientific">Limihaloglobus sulfuriphilus</name>
    <dbReference type="NCBI Taxonomy" id="1851148"/>
    <lineage>
        <taxon>Bacteria</taxon>
        <taxon>Pseudomonadati</taxon>
        <taxon>Planctomycetota</taxon>
        <taxon>Phycisphaerae</taxon>
        <taxon>Sedimentisphaerales</taxon>
        <taxon>Sedimentisphaeraceae</taxon>
        <taxon>Limihaloglobus</taxon>
    </lineage>
</organism>
<keyword evidence="1" id="KW-1133">Transmembrane helix</keyword>
<feature type="transmembrane region" description="Helical" evidence="1">
    <location>
        <begin position="92"/>
        <end position="114"/>
    </location>
</feature>
<dbReference type="EMBL" id="CP019646">
    <property type="protein sequence ID" value="AQQ72120.1"/>
    <property type="molecule type" value="Genomic_DNA"/>
</dbReference>
<evidence type="ECO:0000313" key="3">
    <source>
        <dbReference type="Proteomes" id="UP000188181"/>
    </source>
</evidence>
<sequence>MVFNIGIIVIFLVFLYAVRCIKKFRTEIYNHFESEHRIIGWCKQLEPDKRRRGQSVERIRFGMMNRRELRKAFPIGIKELDRLYNKASMAEFFVKTTFQIFVILWVIDIVQALFQWKK</sequence>